<dbReference type="AlphaFoldDB" id="D8R1U1"/>
<dbReference type="EMBL" id="GL377570">
    <property type="protein sequence ID" value="EFJ33954.1"/>
    <property type="molecule type" value="Genomic_DNA"/>
</dbReference>
<dbReference type="Gramene" id="EFJ33954">
    <property type="protein sequence ID" value="EFJ33954"/>
    <property type="gene ID" value="SELMODRAFT_406272"/>
</dbReference>
<evidence type="ECO:0000313" key="5">
    <source>
        <dbReference type="Proteomes" id="UP000001514"/>
    </source>
</evidence>
<gene>
    <name evidence="4" type="ORF">SELMODRAFT_406272</name>
</gene>
<evidence type="ECO:0000256" key="2">
    <source>
        <dbReference type="SAM" id="SignalP"/>
    </source>
</evidence>
<dbReference type="KEGG" id="smo:SELMODRAFT_406272"/>
<organism evidence="5">
    <name type="scientific">Selaginella moellendorffii</name>
    <name type="common">Spikemoss</name>
    <dbReference type="NCBI Taxonomy" id="88036"/>
    <lineage>
        <taxon>Eukaryota</taxon>
        <taxon>Viridiplantae</taxon>
        <taxon>Streptophyta</taxon>
        <taxon>Embryophyta</taxon>
        <taxon>Tracheophyta</taxon>
        <taxon>Lycopodiopsida</taxon>
        <taxon>Selaginellales</taxon>
        <taxon>Selaginellaceae</taxon>
        <taxon>Selaginella</taxon>
    </lineage>
</organism>
<keyword evidence="1" id="KW-0472">Membrane</keyword>
<dbReference type="Proteomes" id="UP000001514">
    <property type="component" value="Unassembled WGS sequence"/>
</dbReference>
<dbReference type="InParanoid" id="D8R1U1"/>
<accession>D8R1U1</accession>
<keyword evidence="1" id="KW-1133">Transmembrane helix</keyword>
<dbReference type="PANTHER" id="PTHR43689:SF8">
    <property type="entry name" value="ALPHA_BETA-HYDROLASES SUPERFAMILY PROTEIN"/>
    <property type="match status" value="1"/>
</dbReference>
<feature type="domain" description="AB hydrolase-1" evidence="3">
    <location>
        <begin position="291"/>
        <end position="545"/>
    </location>
</feature>
<keyword evidence="5" id="KW-1185">Reference proteome</keyword>
<dbReference type="HOGENOM" id="CLU_034044_0_0_1"/>
<feature type="transmembrane region" description="Helical" evidence="1">
    <location>
        <begin position="77"/>
        <end position="104"/>
    </location>
</feature>
<sequence>MTSMVGSLLLHSSTPLLLALLDVGIPCVILSTLDLEKRSSFGSYDFRSSLLDILIVSIARSFAIISAYALGGVRCEAYFMIAALLGLSSAALVAVKACLFFAVFSSSSSTPRRTPPAGSLWSSTTSSARFGVVMLFASSFACALGHGVSAYRTSCQAKKKSFPQGDEESNFFCKYIVKLRRGKRFRSTAIFQKLGKSDEDDEQSPLLVNSKFMLCKGLHLHFRLCEGWPRDQRSFRSKSLSRSASLPFPGSKPLFLSSSLSLPSKVSGWCDRGGEEHIVDIDPGDSSSKGIVLVHGFGGGVFSWRHVMAPLARQTGHSVAAFDRPGWGLTSRPGKNGGRDKDGLPNPYELQSQVDLLLSFCQQLKFSSVVLVGHDDGGLLALMAAAKILKSPSSTRVVIKGVVLIAVSSSREVISPFARVLLHTSLGRHILRPLLCSEMASRHAWHDASKLTSEVMELYKVPLRVEGWDRQALESQKFSSSSEQVTPELLRAVQNLPALLVAGMQDMLVPLQAVQDLASRLSKSKFIALPRCGHLPPEECPGALLAGLVPFIAEHLGRPSV</sequence>
<proteinExistence type="predicted"/>
<dbReference type="Gene3D" id="3.40.50.1820">
    <property type="entry name" value="alpha/beta hydrolase"/>
    <property type="match status" value="1"/>
</dbReference>
<reference evidence="4 5" key="1">
    <citation type="journal article" date="2011" name="Science">
        <title>The Selaginella genome identifies genetic changes associated with the evolution of vascular plants.</title>
        <authorList>
            <person name="Banks J.A."/>
            <person name="Nishiyama T."/>
            <person name="Hasebe M."/>
            <person name="Bowman J.L."/>
            <person name="Gribskov M."/>
            <person name="dePamphilis C."/>
            <person name="Albert V.A."/>
            <person name="Aono N."/>
            <person name="Aoyama T."/>
            <person name="Ambrose B.A."/>
            <person name="Ashton N.W."/>
            <person name="Axtell M.J."/>
            <person name="Barker E."/>
            <person name="Barker M.S."/>
            <person name="Bennetzen J.L."/>
            <person name="Bonawitz N.D."/>
            <person name="Chapple C."/>
            <person name="Cheng C."/>
            <person name="Correa L.G."/>
            <person name="Dacre M."/>
            <person name="DeBarry J."/>
            <person name="Dreyer I."/>
            <person name="Elias M."/>
            <person name="Engstrom E.M."/>
            <person name="Estelle M."/>
            <person name="Feng L."/>
            <person name="Finet C."/>
            <person name="Floyd S.K."/>
            <person name="Frommer W.B."/>
            <person name="Fujita T."/>
            <person name="Gramzow L."/>
            <person name="Gutensohn M."/>
            <person name="Harholt J."/>
            <person name="Hattori M."/>
            <person name="Heyl A."/>
            <person name="Hirai T."/>
            <person name="Hiwatashi Y."/>
            <person name="Ishikawa M."/>
            <person name="Iwata M."/>
            <person name="Karol K.G."/>
            <person name="Koehler B."/>
            <person name="Kolukisaoglu U."/>
            <person name="Kubo M."/>
            <person name="Kurata T."/>
            <person name="Lalonde S."/>
            <person name="Li K."/>
            <person name="Li Y."/>
            <person name="Litt A."/>
            <person name="Lyons E."/>
            <person name="Manning G."/>
            <person name="Maruyama T."/>
            <person name="Michael T.P."/>
            <person name="Mikami K."/>
            <person name="Miyazaki S."/>
            <person name="Morinaga S."/>
            <person name="Murata T."/>
            <person name="Mueller-Roeber B."/>
            <person name="Nelson D.R."/>
            <person name="Obara M."/>
            <person name="Oguri Y."/>
            <person name="Olmstead R.G."/>
            <person name="Onodera N."/>
            <person name="Petersen B.L."/>
            <person name="Pils B."/>
            <person name="Prigge M."/>
            <person name="Rensing S.A."/>
            <person name="Riano-Pachon D.M."/>
            <person name="Roberts A.W."/>
            <person name="Sato Y."/>
            <person name="Scheller H.V."/>
            <person name="Schulz B."/>
            <person name="Schulz C."/>
            <person name="Shakirov E.V."/>
            <person name="Shibagaki N."/>
            <person name="Shinohara N."/>
            <person name="Shippen D.E."/>
            <person name="Soerensen I."/>
            <person name="Sotooka R."/>
            <person name="Sugimoto N."/>
            <person name="Sugita M."/>
            <person name="Sumikawa N."/>
            <person name="Tanurdzic M."/>
            <person name="Theissen G."/>
            <person name="Ulvskov P."/>
            <person name="Wakazuki S."/>
            <person name="Weng J.K."/>
            <person name="Willats W.W."/>
            <person name="Wipf D."/>
            <person name="Wolf P.G."/>
            <person name="Yang L."/>
            <person name="Zimmer A.D."/>
            <person name="Zhu Q."/>
            <person name="Mitros T."/>
            <person name="Hellsten U."/>
            <person name="Loque D."/>
            <person name="Otillar R."/>
            <person name="Salamov A."/>
            <person name="Schmutz J."/>
            <person name="Shapiro H."/>
            <person name="Lindquist E."/>
            <person name="Lucas S."/>
            <person name="Rokhsar D."/>
            <person name="Grigoriev I.V."/>
        </authorList>
    </citation>
    <scope>NUCLEOTIDE SEQUENCE [LARGE SCALE GENOMIC DNA]</scope>
</reference>
<name>D8R1U1_SELML</name>
<evidence type="ECO:0000256" key="1">
    <source>
        <dbReference type="SAM" id="Phobius"/>
    </source>
</evidence>
<dbReference type="PANTHER" id="PTHR43689">
    <property type="entry name" value="HYDROLASE"/>
    <property type="match status" value="1"/>
</dbReference>
<feature type="signal peptide" evidence="2">
    <location>
        <begin position="1"/>
        <end position="19"/>
    </location>
</feature>
<dbReference type="eggNOG" id="KOG1454">
    <property type="taxonomic scope" value="Eukaryota"/>
</dbReference>
<feature type="transmembrane region" description="Helical" evidence="1">
    <location>
        <begin position="50"/>
        <end position="70"/>
    </location>
</feature>
<dbReference type="PRINTS" id="PR00412">
    <property type="entry name" value="EPOXHYDRLASE"/>
</dbReference>
<dbReference type="STRING" id="88036.D8R1U1"/>
<feature type="transmembrane region" description="Helical" evidence="1">
    <location>
        <begin position="130"/>
        <end position="151"/>
    </location>
</feature>
<feature type="chain" id="PRO_5003121436" description="AB hydrolase-1 domain-containing protein" evidence="2">
    <location>
        <begin position="20"/>
        <end position="561"/>
    </location>
</feature>
<dbReference type="GO" id="GO:0016787">
    <property type="term" value="F:hydrolase activity"/>
    <property type="evidence" value="ECO:0000318"/>
    <property type="project" value="GO_Central"/>
</dbReference>
<keyword evidence="1" id="KW-0812">Transmembrane</keyword>
<dbReference type="InterPro" id="IPR000073">
    <property type="entry name" value="AB_hydrolase_1"/>
</dbReference>
<dbReference type="InterPro" id="IPR029058">
    <property type="entry name" value="AB_hydrolase_fold"/>
</dbReference>
<dbReference type="Pfam" id="PF12697">
    <property type="entry name" value="Abhydrolase_6"/>
    <property type="match status" value="1"/>
</dbReference>
<dbReference type="InterPro" id="IPR000639">
    <property type="entry name" value="Epox_hydrolase-like"/>
</dbReference>
<dbReference type="SUPFAM" id="SSF53474">
    <property type="entry name" value="alpha/beta-Hydrolases"/>
    <property type="match status" value="1"/>
</dbReference>
<protein>
    <recommendedName>
        <fullName evidence="3">AB hydrolase-1 domain-containing protein</fullName>
    </recommendedName>
</protein>
<evidence type="ECO:0000259" key="3">
    <source>
        <dbReference type="Pfam" id="PF12697"/>
    </source>
</evidence>
<evidence type="ECO:0000313" key="4">
    <source>
        <dbReference type="EMBL" id="EFJ33954.1"/>
    </source>
</evidence>
<dbReference type="OrthoDB" id="19657at2759"/>
<keyword evidence="2" id="KW-0732">Signal</keyword>